<dbReference type="GeneID" id="83622829"/>
<reference evidence="2" key="3">
    <citation type="submission" date="2022-09" db="EMBL/GenBank/DDBJ databases">
        <title>The genome sequence of Rhodococcus aetherivorans N1.</title>
        <authorList>
            <person name="Jiang W."/>
        </authorList>
    </citation>
    <scope>NUCLEOTIDE SEQUENCE</scope>
    <source>
        <strain evidence="2">N1</strain>
    </source>
</reference>
<dbReference type="EMBL" id="CP106982">
    <property type="protein sequence ID" value="UYF92815.1"/>
    <property type="molecule type" value="Genomic_DNA"/>
</dbReference>
<proteinExistence type="predicted"/>
<dbReference type="Proteomes" id="UP001163947">
    <property type="component" value="Chromosome"/>
</dbReference>
<evidence type="ECO:0000313" key="2">
    <source>
        <dbReference type="EMBL" id="UYF92815.1"/>
    </source>
</evidence>
<keyword evidence="3" id="KW-1185">Reference proteome</keyword>
<sequence>MVRDTGFPGADAGDDFSRQRRRAEYARLIAWLRREPEDVNAVLPFDAVVRALGRVGERRLGLQSIDVASIVGSVDRTEDFDRRFRPTSARLRQRWEKLATARRRGEAVPPITVYRIGTMHFVVDGHHRVSIAYARGDATIDAYVTEIVTRISPEGVTQHSDLMRKDHYRMFLSRVPLTGSRRDAVTVRDPWDYAELAECIEAWGFRLMQERGEFLTRDVVAQRWFDEEFVPVVDMVRAAGMLRTRTDAEAYLWLAGERYRLVRRHVWNEEIIERLRRRAPR</sequence>
<accession>A0A0F6VHX2</accession>
<dbReference type="Proteomes" id="UP000325466">
    <property type="component" value="Unassembled WGS sequence"/>
</dbReference>
<dbReference type="AlphaFoldDB" id="A0A059MT56"/>
<gene>
    <name evidence="2" type="ORF">OCS65_20395</name>
    <name evidence="1" type="ORF">RAJCM14343_4341</name>
</gene>
<protein>
    <submittedName>
        <fullName evidence="2">ParB N-terminal domain-containing protein</fullName>
    </submittedName>
    <submittedName>
        <fullName evidence="1">Transcriptional regulator</fullName>
    </submittedName>
</protein>
<reference evidence="1 3" key="1">
    <citation type="journal article" date="2018" name="Biodegradation">
        <title>1,4-Dioxane degradation characteristics of Rhodococcus aetherivorans JCM 14343.</title>
        <authorList>
            <person name="Inoue D."/>
            <person name="Tsunoda T."/>
            <person name="Yamamoto N."/>
            <person name="Ike M."/>
            <person name="Sei K."/>
        </authorList>
    </citation>
    <scope>NUCLEOTIDE SEQUENCE [LARGE SCALE GENOMIC DNA]</scope>
    <source>
        <strain evidence="1 3">JCM 14343</strain>
    </source>
</reference>
<dbReference type="RefSeq" id="WP_006938754.1">
    <property type="nucleotide sequence ID" value="NZ_BAAAYP010000002.1"/>
</dbReference>
<accession>N1M4Y5</accession>
<dbReference type="KEGG" id="rav:AAT18_08535"/>
<organism evidence="2 4">
    <name type="scientific">Rhodococcus aetherivorans</name>
    <dbReference type="NCBI Taxonomy" id="191292"/>
    <lineage>
        <taxon>Bacteria</taxon>
        <taxon>Bacillati</taxon>
        <taxon>Actinomycetota</taxon>
        <taxon>Actinomycetes</taxon>
        <taxon>Mycobacteriales</taxon>
        <taxon>Nocardiaceae</taxon>
        <taxon>Rhodococcus</taxon>
    </lineage>
</organism>
<reference evidence="1" key="2">
    <citation type="submission" date="2019-10" db="EMBL/GenBank/DDBJ databases">
        <title>Draft genome sequence of Rhodococcus aetherivorans JCM 14343.</title>
        <authorList>
            <person name="Inoue D."/>
            <person name="Nakazawa M."/>
            <person name="Yamamoto N."/>
            <person name="Sei K."/>
            <person name="Ike M."/>
        </authorList>
    </citation>
    <scope>NUCLEOTIDE SEQUENCE</scope>
    <source>
        <strain evidence="1">JCM 14343</strain>
    </source>
</reference>
<dbReference type="SUPFAM" id="SSF110849">
    <property type="entry name" value="ParB/Sulfiredoxin"/>
    <property type="match status" value="1"/>
</dbReference>
<name>A0A059MT56_9NOCA</name>
<evidence type="ECO:0000313" key="3">
    <source>
        <dbReference type="Proteomes" id="UP000325466"/>
    </source>
</evidence>
<dbReference type="EMBL" id="BLAH01000110">
    <property type="protein sequence ID" value="GES39073.1"/>
    <property type="molecule type" value="Genomic_DNA"/>
</dbReference>
<dbReference type="InterPro" id="IPR036086">
    <property type="entry name" value="ParB/Sulfiredoxin_sf"/>
</dbReference>
<evidence type="ECO:0000313" key="1">
    <source>
        <dbReference type="EMBL" id="GES39073.1"/>
    </source>
</evidence>
<accession>A0A059MT56</accession>
<evidence type="ECO:0000313" key="4">
    <source>
        <dbReference type="Proteomes" id="UP001163947"/>
    </source>
</evidence>